<comment type="caution">
    <text evidence="3">The sequence shown here is derived from an EMBL/GenBank/DDBJ whole genome shotgun (WGS) entry which is preliminary data.</text>
</comment>
<gene>
    <name evidence="3" type="ORF">EUAN_08100</name>
</gene>
<keyword evidence="2" id="KW-1133">Transmembrane helix</keyword>
<dbReference type="STRING" id="39480.EUAN_08100"/>
<evidence type="ECO:0000313" key="4">
    <source>
        <dbReference type="Proteomes" id="UP000180254"/>
    </source>
</evidence>
<evidence type="ECO:0008006" key="5">
    <source>
        <dbReference type="Google" id="ProtNLM"/>
    </source>
</evidence>
<dbReference type="InterPro" id="IPR009709">
    <property type="entry name" value="DUF1290"/>
</dbReference>
<dbReference type="Proteomes" id="UP000180254">
    <property type="component" value="Unassembled WGS sequence"/>
</dbReference>
<dbReference type="AlphaFoldDB" id="A0A1S1V8V5"/>
<name>A0A1S1V8V5_9FIRM</name>
<dbReference type="GO" id="GO:0005886">
    <property type="term" value="C:plasma membrane"/>
    <property type="evidence" value="ECO:0007669"/>
    <property type="project" value="UniProtKB-SubCell"/>
</dbReference>
<evidence type="ECO:0000313" key="3">
    <source>
        <dbReference type="EMBL" id="OHW63026.1"/>
    </source>
</evidence>
<feature type="transmembrane region" description="Helical" evidence="2">
    <location>
        <begin position="82"/>
        <end position="102"/>
    </location>
</feature>
<comment type="similarity">
    <text evidence="1">Belongs to the sbp family.</text>
</comment>
<keyword evidence="1 2" id="KW-0472">Membrane</keyword>
<keyword evidence="4" id="KW-1185">Reference proteome</keyword>
<organism evidence="3 4">
    <name type="scientific">Andreesenia angusta</name>
    <dbReference type="NCBI Taxonomy" id="39480"/>
    <lineage>
        <taxon>Bacteria</taxon>
        <taxon>Bacillati</taxon>
        <taxon>Bacillota</taxon>
        <taxon>Tissierellia</taxon>
        <taxon>Tissierellales</taxon>
        <taxon>Gottschalkiaceae</taxon>
        <taxon>Andreesenia</taxon>
    </lineage>
</organism>
<keyword evidence="1" id="KW-1003">Cell membrane</keyword>
<comment type="subcellular location">
    <subcellularLocation>
        <location evidence="1">Cell membrane</location>
        <topology evidence="1">Multi-pass membrane protein</topology>
    </subcellularLocation>
</comment>
<dbReference type="Pfam" id="PF06947">
    <property type="entry name" value="DUF1290"/>
    <property type="match status" value="1"/>
</dbReference>
<keyword evidence="1 2" id="KW-0812">Transmembrane</keyword>
<evidence type="ECO:0000256" key="2">
    <source>
        <dbReference type="SAM" id="Phobius"/>
    </source>
</evidence>
<proteinExistence type="inferred from homology"/>
<reference evidence="3 4" key="1">
    <citation type="submission" date="2016-09" db="EMBL/GenBank/DDBJ databases">
        <title>Genome sequence of Eubacterium angustum.</title>
        <authorList>
            <person name="Poehlein A."/>
            <person name="Daniel R."/>
        </authorList>
    </citation>
    <scope>NUCLEOTIDE SEQUENCE [LARGE SCALE GENOMIC DNA]</scope>
    <source>
        <strain evidence="3 4">DSM 1989</strain>
    </source>
</reference>
<evidence type="ECO:0000256" key="1">
    <source>
        <dbReference type="PIRNR" id="PIRNR018579"/>
    </source>
</evidence>
<protein>
    <recommendedName>
        <fullName evidence="5">Small basic protein</fullName>
    </recommendedName>
</protein>
<dbReference type="PIRSF" id="PIRSF018579">
    <property type="entry name" value="Sbp"/>
    <property type="match status" value="1"/>
</dbReference>
<dbReference type="EMBL" id="MKIE01000002">
    <property type="protein sequence ID" value="OHW63026.1"/>
    <property type="molecule type" value="Genomic_DNA"/>
</dbReference>
<sequence length="124" mass="13806">MIFAIIGIALGIAVGMVLPITYSSSYAIYMSMAILACFDTVLGGIRAMIEEKFDTGIFVSGFFGNAILAVFLTYIGEILGVPLYYAGIFAFGTRLFQNFASIRRLLFEKIRKRDLSFLRKSEKM</sequence>
<feature type="transmembrane region" description="Helical" evidence="2">
    <location>
        <begin position="56"/>
        <end position="76"/>
    </location>
</feature>
<feature type="transmembrane region" description="Helical" evidence="2">
    <location>
        <begin position="29"/>
        <end position="49"/>
    </location>
</feature>
<dbReference type="RefSeq" id="WP_211266273.1">
    <property type="nucleotide sequence ID" value="NZ_MKIE01000002.1"/>
</dbReference>
<accession>A0A1S1V8V5</accession>